<sequence length="218" mass="22630">MAPEANKAAGKPGSPRKDDAPEVKGPLSVLTDREKDIVLQCILTIKGFPGAQMGIDTQTVADRLGFTNTRSLTNTWANIKKKLAEWEKKDRRDRGLPSEAETAVAEADNSADDLGDGGAAKPTPKKRARTTKSATNTPRSGPRGGGGRASANSTPRKKMGGGSANKGTPTKGSAGKSASLLDYFSPSNGENKDAADDKIVGGGDKADTDDDMFVAGDV</sequence>
<evidence type="ECO:0000313" key="3">
    <source>
        <dbReference type="Proteomes" id="UP001303889"/>
    </source>
</evidence>
<feature type="compositionally biased region" description="Basic and acidic residues" evidence="1">
    <location>
        <begin position="190"/>
        <end position="199"/>
    </location>
</feature>
<feature type="compositionally biased region" description="Low complexity" evidence="1">
    <location>
        <begin position="131"/>
        <end position="141"/>
    </location>
</feature>
<keyword evidence="3" id="KW-1185">Reference proteome</keyword>
<evidence type="ECO:0000313" key="2">
    <source>
        <dbReference type="EMBL" id="KAK3899163.1"/>
    </source>
</evidence>
<organism evidence="2 3">
    <name type="scientific">Staphylotrichum tortipilum</name>
    <dbReference type="NCBI Taxonomy" id="2831512"/>
    <lineage>
        <taxon>Eukaryota</taxon>
        <taxon>Fungi</taxon>
        <taxon>Dikarya</taxon>
        <taxon>Ascomycota</taxon>
        <taxon>Pezizomycotina</taxon>
        <taxon>Sordariomycetes</taxon>
        <taxon>Sordariomycetidae</taxon>
        <taxon>Sordariales</taxon>
        <taxon>Chaetomiaceae</taxon>
        <taxon>Staphylotrichum</taxon>
    </lineage>
</organism>
<reference evidence="2" key="2">
    <citation type="submission" date="2023-05" db="EMBL/GenBank/DDBJ databases">
        <authorList>
            <consortium name="Lawrence Berkeley National Laboratory"/>
            <person name="Steindorff A."/>
            <person name="Hensen N."/>
            <person name="Bonometti L."/>
            <person name="Westerberg I."/>
            <person name="Brannstrom I.O."/>
            <person name="Guillou S."/>
            <person name="Cros-Aarteil S."/>
            <person name="Calhoun S."/>
            <person name="Haridas S."/>
            <person name="Kuo A."/>
            <person name="Mondo S."/>
            <person name="Pangilinan J."/>
            <person name="Riley R."/>
            <person name="Labutti K."/>
            <person name="Andreopoulos B."/>
            <person name="Lipzen A."/>
            <person name="Chen C."/>
            <person name="Yanf M."/>
            <person name="Daum C."/>
            <person name="Ng V."/>
            <person name="Clum A."/>
            <person name="Ohm R."/>
            <person name="Martin F."/>
            <person name="Silar P."/>
            <person name="Natvig D."/>
            <person name="Lalanne C."/>
            <person name="Gautier V."/>
            <person name="Ament-Velasquez S.L."/>
            <person name="Kruys A."/>
            <person name="Hutchinson M.I."/>
            <person name="Powell A.J."/>
            <person name="Barry K."/>
            <person name="Miller A.N."/>
            <person name="Grigoriev I.V."/>
            <person name="Debuchy R."/>
            <person name="Gladieux P."/>
            <person name="Thoren M.H."/>
            <person name="Johannesson H."/>
        </authorList>
    </citation>
    <scope>NUCLEOTIDE SEQUENCE</scope>
    <source>
        <strain evidence="2">CBS 103.79</strain>
    </source>
</reference>
<gene>
    <name evidence="2" type="ORF">C8A05DRAFT_37237</name>
</gene>
<comment type="caution">
    <text evidence="2">The sequence shown here is derived from an EMBL/GenBank/DDBJ whole genome shotgun (WGS) entry which is preliminary data.</text>
</comment>
<accession>A0AAN6RQW6</accession>
<feature type="region of interest" description="Disordered" evidence="1">
    <location>
        <begin position="1"/>
        <end position="29"/>
    </location>
</feature>
<feature type="region of interest" description="Disordered" evidence="1">
    <location>
        <begin position="84"/>
        <end position="218"/>
    </location>
</feature>
<reference evidence="2" key="1">
    <citation type="journal article" date="2023" name="Mol. Phylogenet. Evol.">
        <title>Genome-scale phylogeny and comparative genomics of the fungal order Sordariales.</title>
        <authorList>
            <person name="Hensen N."/>
            <person name="Bonometti L."/>
            <person name="Westerberg I."/>
            <person name="Brannstrom I.O."/>
            <person name="Guillou S."/>
            <person name="Cros-Aarteil S."/>
            <person name="Calhoun S."/>
            <person name="Haridas S."/>
            <person name="Kuo A."/>
            <person name="Mondo S."/>
            <person name="Pangilinan J."/>
            <person name="Riley R."/>
            <person name="LaButti K."/>
            <person name="Andreopoulos B."/>
            <person name="Lipzen A."/>
            <person name="Chen C."/>
            <person name="Yan M."/>
            <person name="Daum C."/>
            <person name="Ng V."/>
            <person name="Clum A."/>
            <person name="Steindorff A."/>
            <person name="Ohm R.A."/>
            <person name="Martin F."/>
            <person name="Silar P."/>
            <person name="Natvig D.O."/>
            <person name="Lalanne C."/>
            <person name="Gautier V."/>
            <person name="Ament-Velasquez S.L."/>
            <person name="Kruys A."/>
            <person name="Hutchinson M.I."/>
            <person name="Powell A.J."/>
            <person name="Barry K."/>
            <person name="Miller A.N."/>
            <person name="Grigoriev I.V."/>
            <person name="Debuchy R."/>
            <person name="Gladieux P."/>
            <person name="Hiltunen Thoren M."/>
            <person name="Johannesson H."/>
        </authorList>
    </citation>
    <scope>NUCLEOTIDE SEQUENCE</scope>
    <source>
        <strain evidence="2">CBS 103.79</strain>
    </source>
</reference>
<protein>
    <submittedName>
        <fullName evidence="2">Uncharacterized protein</fullName>
    </submittedName>
</protein>
<dbReference type="Proteomes" id="UP001303889">
    <property type="component" value="Unassembled WGS sequence"/>
</dbReference>
<dbReference type="EMBL" id="MU855824">
    <property type="protein sequence ID" value="KAK3899163.1"/>
    <property type="molecule type" value="Genomic_DNA"/>
</dbReference>
<dbReference type="AlphaFoldDB" id="A0AAN6RQW6"/>
<name>A0AAN6RQW6_9PEZI</name>
<evidence type="ECO:0000256" key="1">
    <source>
        <dbReference type="SAM" id="MobiDB-lite"/>
    </source>
</evidence>
<feature type="compositionally biased region" description="Basic and acidic residues" evidence="1">
    <location>
        <begin position="84"/>
        <end position="96"/>
    </location>
</feature>
<proteinExistence type="predicted"/>